<feature type="transmembrane region" description="Helical" evidence="10">
    <location>
        <begin position="7"/>
        <end position="24"/>
    </location>
</feature>
<organism evidence="13 14">
    <name type="scientific">Methylotuvimicrobium buryatense</name>
    <name type="common">Methylomicrobium buryatense</name>
    <dbReference type="NCBI Taxonomy" id="95641"/>
    <lineage>
        <taxon>Bacteria</taxon>
        <taxon>Pseudomonadati</taxon>
        <taxon>Pseudomonadota</taxon>
        <taxon>Gammaproteobacteria</taxon>
        <taxon>Methylococcales</taxon>
        <taxon>Methylococcaceae</taxon>
        <taxon>Methylotuvimicrobium</taxon>
    </lineage>
</organism>
<dbReference type="KEGG" id="mbur:EQU24_01965"/>
<evidence type="ECO:0000256" key="11">
    <source>
        <dbReference type="SAM" id="MobiDB-lite"/>
    </source>
</evidence>
<evidence type="ECO:0000256" key="6">
    <source>
        <dbReference type="ARBA" id="ARBA00022692"/>
    </source>
</evidence>
<evidence type="ECO:0000256" key="2">
    <source>
        <dbReference type="ARBA" id="ARBA00006555"/>
    </source>
</evidence>
<dbReference type="Pfam" id="PF03544">
    <property type="entry name" value="TonB_C"/>
    <property type="match status" value="1"/>
</dbReference>
<dbReference type="EMBL" id="CP035467">
    <property type="protein sequence ID" value="QCW81152.1"/>
    <property type="molecule type" value="Genomic_DNA"/>
</dbReference>
<protein>
    <recommendedName>
        <fullName evidence="10">Protein TonB</fullName>
    </recommendedName>
</protein>
<evidence type="ECO:0000256" key="10">
    <source>
        <dbReference type="RuleBase" id="RU362123"/>
    </source>
</evidence>
<dbReference type="GO" id="GO:0055085">
    <property type="term" value="P:transmembrane transport"/>
    <property type="evidence" value="ECO:0007669"/>
    <property type="project" value="InterPro"/>
</dbReference>
<dbReference type="PANTHER" id="PTHR33446">
    <property type="entry name" value="PROTEIN TONB-RELATED"/>
    <property type="match status" value="1"/>
</dbReference>
<evidence type="ECO:0000256" key="1">
    <source>
        <dbReference type="ARBA" id="ARBA00004383"/>
    </source>
</evidence>
<keyword evidence="14" id="KW-1185">Reference proteome</keyword>
<dbReference type="Gene3D" id="3.30.1150.10">
    <property type="match status" value="1"/>
</dbReference>
<dbReference type="STRING" id="675511.GCA_000341735_02613"/>
<name>A0A4P9UJ14_METBY</name>
<evidence type="ECO:0000256" key="9">
    <source>
        <dbReference type="ARBA" id="ARBA00023136"/>
    </source>
</evidence>
<reference evidence="14" key="1">
    <citation type="journal article" date="2019" name="J. Bacteriol.">
        <title>A Mutagenic Screen Identifies a TonB-Dependent Receptor Required for the Lanthanide Metal Switch in the Type I Methanotroph 'Methylotuvimicrobium buryatense' 5GB1C.</title>
        <authorList>
            <person name="Groom J.D."/>
            <person name="Ford S.M."/>
            <person name="Pesesky M.W."/>
            <person name="Lidstrom M.E."/>
        </authorList>
    </citation>
    <scope>NUCLEOTIDE SEQUENCE [LARGE SCALE GENOMIC DNA]</scope>
    <source>
        <strain evidence="14">5GB1C</strain>
    </source>
</reference>
<dbReference type="GO" id="GO:0005886">
    <property type="term" value="C:plasma membrane"/>
    <property type="evidence" value="ECO:0007669"/>
    <property type="project" value="UniProtKB-SubCell"/>
</dbReference>
<keyword evidence="9 10" id="KW-0472">Membrane</keyword>
<dbReference type="InterPro" id="IPR051045">
    <property type="entry name" value="TonB-dependent_transducer"/>
</dbReference>
<keyword evidence="10" id="KW-0735">Signal-anchor</keyword>
<dbReference type="NCBIfam" id="TIGR01352">
    <property type="entry name" value="tonB_Cterm"/>
    <property type="match status" value="1"/>
</dbReference>
<keyword evidence="8 10" id="KW-1133">Transmembrane helix</keyword>
<comment type="subcellular location">
    <subcellularLocation>
        <location evidence="1 10">Cell inner membrane</location>
        <topology evidence="1 10">Single-pass membrane protein</topology>
        <orientation evidence="1 10">Periplasmic side</orientation>
    </subcellularLocation>
</comment>
<feature type="region of interest" description="Disordered" evidence="11">
    <location>
        <begin position="59"/>
        <end position="79"/>
    </location>
</feature>
<keyword evidence="4 10" id="KW-1003">Cell membrane</keyword>
<keyword evidence="6 10" id="KW-0812">Transmembrane</keyword>
<evidence type="ECO:0000313" key="13">
    <source>
        <dbReference type="EMBL" id="QCW81152.1"/>
    </source>
</evidence>
<dbReference type="Proteomes" id="UP000305881">
    <property type="component" value="Chromosome"/>
</dbReference>
<dbReference type="AlphaFoldDB" id="A0A4P9UJ14"/>
<proteinExistence type="inferred from homology"/>
<keyword evidence="3 10" id="KW-0813">Transport</keyword>
<dbReference type="OrthoDB" id="1628901at2"/>
<gene>
    <name evidence="13" type="ORF">EQU24_01965</name>
</gene>
<dbReference type="GO" id="GO:0015031">
    <property type="term" value="P:protein transport"/>
    <property type="evidence" value="ECO:0007669"/>
    <property type="project" value="UniProtKB-UniRule"/>
</dbReference>
<comment type="similarity">
    <text evidence="2 10">Belongs to the TonB family.</text>
</comment>
<dbReference type="SUPFAM" id="SSF74653">
    <property type="entry name" value="TolA/TonB C-terminal domain"/>
    <property type="match status" value="1"/>
</dbReference>
<dbReference type="PROSITE" id="PS52015">
    <property type="entry name" value="TONB_CTD"/>
    <property type="match status" value="1"/>
</dbReference>
<evidence type="ECO:0000256" key="4">
    <source>
        <dbReference type="ARBA" id="ARBA00022475"/>
    </source>
</evidence>
<dbReference type="InterPro" id="IPR006260">
    <property type="entry name" value="TonB/TolA_C"/>
</dbReference>
<evidence type="ECO:0000259" key="12">
    <source>
        <dbReference type="PROSITE" id="PS52015"/>
    </source>
</evidence>
<evidence type="ECO:0000256" key="5">
    <source>
        <dbReference type="ARBA" id="ARBA00022519"/>
    </source>
</evidence>
<evidence type="ECO:0000256" key="3">
    <source>
        <dbReference type="ARBA" id="ARBA00022448"/>
    </source>
</evidence>
<evidence type="ECO:0000313" key="14">
    <source>
        <dbReference type="Proteomes" id="UP000305881"/>
    </source>
</evidence>
<dbReference type="RefSeq" id="WP_017841115.1">
    <property type="nucleotide sequence ID" value="NZ_CP035467.1"/>
</dbReference>
<dbReference type="InterPro" id="IPR003538">
    <property type="entry name" value="TonB"/>
</dbReference>
<keyword evidence="7 10" id="KW-0653">Protein transport</keyword>
<dbReference type="PRINTS" id="PR01374">
    <property type="entry name" value="TONBPROTEIN"/>
</dbReference>
<dbReference type="GO" id="GO:0031992">
    <property type="term" value="F:energy transducer activity"/>
    <property type="evidence" value="ECO:0007669"/>
    <property type="project" value="InterPro"/>
</dbReference>
<accession>A0A4P9UJ14</accession>
<sequence length="209" mass="23208">MIAKRHTVIGLGAVFINVLLFAVMERMATQQPVLLKMPTETLVIDFVRLKREPTVPQLKERVKPKQPKNEPLTVPELSVPSPKPVKVNPVAMNVPKMDLALNIAGQPFKGEMGGGGLGSIQEAMPLIRTAPLYPPSALAKRIEGKVKILFTVTEEGTVVDPQVIVSEPKGVFDSTALRAIRHWKFQKKKVDGQAVRWQSVQTIYFNLER</sequence>
<feature type="domain" description="TonB C-terminal" evidence="12">
    <location>
        <begin position="118"/>
        <end position="209"/>
    </location>
</feature>
<dbReference type="GO" id="GO:0015891">
    <property type="term" value="P:siderophore transport"/>
    <property type="evidence" value="ECO:0007669"/>
    <property type="project" value="InterPro"/>
</dbReference>
<evidence type="ECO:0000256" key="8">
    <source>
        <dbReference type="ARBA" id="ARBA00022989"/>
    </source>
</evidence>
<dbReference type="InterPro" id="IPR037682">
    <property type="entry name" value="TonB_C"/>
</dbReference>
<comment type="function">
    <text evidence="10">Interacts with outer membrane receptor proteins that carry out high-affinity binding and energy dependent uptake into the periplasmic space of specific substrates. It could act to transduce energy from the cytoplasmic membrane to specific energy-requiring processes in the outer membrane, resulting in the release into the periplasm of ligands bound by these outer membrane proteins.</text>
</comment>
<keyword evidence="5 10" id="KW-0997">Cell inner membrane</keyword>
<dbReference type="GO" id="GO:0030288">
    <property type="term" value="C:outer membrane-bounded periplasmic space"/>
    <property type="evidence" value="ECO:0007669"/>
    <property type="project" value="InterPro"/>
</dbReference>
<evidence type="ECO:0000256" key="7">
    <source>
        <dbReference type="ARBA" id="ARBA00022927"/>
    </source>
</evidence>